<evidence type="ECO:0000313" key="14">
    <source>
        <dbReference type="EMBL" id="KAL1403145.1"/>
    </source>
</evidence>
<evidence type="ECO:0000256" key="11">
    <source>
        <dbReference type="PROSITE-ProRule" id="PRU00267"/>
    </source>
</evidence>
<dbReference type="Gene3D" id="1.10.30.10">
    <property type="entry name" value="High mobility group box domain"/>
    <property type="match status" value="1"/>
</dbReference>
<evidence type="ECO:0000256" key="7">
    <source>
        <dbReference type="ARBA" id="ARBA00023125"/>
    </source>
</evidence>
<keyword evidence="8" id="KW-0943">RNA-mediated gene silencing</keyword>
<evidence type="ECO:0000256" key="2">
    <source>
        <dbReference type="ARBA" id="ARBA00004496"/>
    </source>
</evidence>
<dbReference type="CDD" id="cd21992">
    <property type="entry name" value="HMG-box_MAEL"/>
    <property type="match status" value="1"/>
</dbReference>
<evidence type="ECO:0000259" key="13">
    <source>
        <dbReference type="PROSITE" id="PS50118"/>
    </source>
</evidence>
<dbReference type="Pfam" id="PF13017">
    <property type="entry name" value="Maelstrom"/>
    <property type="match status" value="1"/>
</dbReference>
<comment type="caution">
    <text evidence="14">The sequence shown here is derived from an EMBL/GenBank/DDBJ whole genome shotgun (WGS) entry which is preliminary data.</text>
</comment>
<evidence type="ECO:0000256" key="8">
    <source>
        <dbReference type="ARBA" id="ARBA00023158"/>
    </source>
</evidence>
<reference evidence="14 15" key="1">
    <citation type="submission" date="2024-05" db="EMBL/GenBank/DDBJ databases">
        <title>Culex pipiens pipiens assembly and annotation.</title>
        <authorList>
            <person name="Alout H."/>
            <person name="Durand T."/>
        </authorList>
    </citation>
    <scope>NUCLEOTIDE SEQUENCE [LARGE SCALE GENOMIC DNA]</scope>
    <source>
        <strain evidence="14">HA-2024</strain>
        <tissue evidence="14">Whole body</tissue>
    </source>
</reference>
<feature type="compositionally biased region" description="Basic and acidic residues" evidence="12">
    <location>
        <begin position="458"/>
        <end position="471"/>
    </location>
</feature>
<feature type="compositionally biased region" description="Basic and acidic residues" evidence="12">
    <location>
        <begin position="386"/>
        <end position="395"/>
    </location>
</feature>
<sequence length="519" mass="57500">MRNNAFEMPKKNKPAAKGPFYFFMMEFKEQEEAAGYRFSGLAEVTEKAGPHWEKLAPHEREPYNQRAKQNKANPKDAGGYGERYTAQGKPFSQVQAEAVKRRQLEEQIQKRIVEMIQTASVNNALGELEVYFVSCNYFCVSLSGEYVPAELAIIKYSLNDGVMDSLNVLINPTDLPLGMALDAKTHSSSTHQLPVPPDALGEANYEKILRQILKFFKNTSGSKVVPPIFTWNKDIPMVDSILRGILEATDLDYVKFSILPLIDFFYNLKLATEDYGLDIKTFPSIHLAKALLEKDVYAYTAGIACDVHEQLNNQVACALSRVVRWAYVISDSCCLDVGIEMEKGRHLPHNMTTLSDITGTVSALSSRMSKLTTTSDNNRSKMSRPRSTDRTDRDATTTTIYSSRAGTVAGKPSTIVSQQPASSGGTRAANDTFNTTNPFYAMQMAQSANRSPTKKNPWSRENKLAEVRDPQSDTETSMLMLAPVAGRGRGTLARMNAAGRGRAQDLCTTVKTVGRGHLN</sequence>
<dbReference type="GO" id="GO:0005634">
    <property type="term" value="C:nucleus"/>
    <property type="evidence" value="ECO:0007669"/>
    <property type="project" value="UniProtKB-SubCell"/>
</dbReference>
<feature type="compositionally biased region" description="Polar residues" evidence="12">
    <location>
        <begin position="368"/>
        <end position="377"/>
    </location>
</feature>
<dbReference type="GO" id="GO:0051321">
    <property type="term" value="P:meiotic cell cycle"/>
    <property type="evidence" value="ECO:0007669"/>
    <property type="project" value="UniProtKB-KW"/>
</dbReference>
<dbReference type="InterPro" id="IPR009071">
    <property type="entry name" value="HMG_box_dom"/>
</dbReference>
<keyword evidence="10" id="KW-0469">Meiosis</keyword>
<evidence type="ECO:0000256" key="4">
    <source>
        <dbReference type="ARBA" id="ARBA00022473"/>
    </source>
</evidence>
<evidence type="ECO:0000256" key="12">
    <source>
        <dbReference type="SAM" id="MobiDB-lite"/>
    </source>
</evidence>
<dbReference type="GO" id="GO:0003677">
    <property type="term" value="F:DNA binding"/>
    <property type="evidence" value="ECO:0007669"/>
    <property type="project" value="UniProtKB-UniRule"/>
</dbReference>
<keyword evidence="7 11" id="KW-0238">DNA-binding</keyword>
<evidence type="ECO:0000256" key="3">
    <source>
        <dbReference type="ARBA" id="ARBA00007057"/>
    </source>
</evidence>
<dbReference type="GO" id="GO:0030154">
    <property type="term" value="P:cell differentiation"/>
    <property type="evidence" value="ECO:0007669"/>
    <property type="project" value="UniProtKB-KW"/>
</dbReference>
<keyword evidence="6" id="KW-0221">Differentiation</keyword>
<feature type="compositionally biased region" description="Polar residues" evidence="12">
    <location>
        <begin position="446"/>
        <end position="456"/>
    </location>
</feature>
<keyword evidence="5" id="KW-0963">Cytoplasm</keyword>
<keyword evidence="15" id="KW-1185">Reference proteome</keyword>
<proteinExistence type="inferred from homology"/>
<evidence type="ECO:0000256" key="5">
    <source>
        <dbReference type="ARBA" id="ARBA00022490"/>
    </source>
</evidence>
<dbReference type="PANTHER" id="PTHR21358">
    <property type="entry name" value="PROTEIN MAELSTROM HOMOLOG"/>
    <property type="match status" value="1"/>
</dbReference>
<protein>
    <recommendedName>
        <fullName evidence="13">HMG box domain-containing protein</fullName>
    </recommendedName>
</protein>
<keyword evidence="9 11" id="KW-0539">Nucleus</keyword>
<dbReference type="PROSITE" id="PS50118">
    <property type="entry name" value="HMG_BOX_2"/>
    <property type="match status" value="1"/>
</dbReference>
<dbReference type="PANTHER" id="PTHR21358:SF4">
    <property type="entry name" value="PROTEIN MAELSTROM HOMOLOG"/>
    <property type="match status" value="1"/>
</dbReference>
<dbReference type="InterPro" id="IPR039259">
    <property type="entry name" value="Protein_maelstrom"/>
</dbReference>
<feature type="domain" description="HMG box" evidence="13">
    <location>
        <begin position="16"/>
        <end position="72"/>
    </location>
</feature>
<dbReference type="Proteomes" id="UP001562425">
    <property type="component" value="Unassembled WGS sequence"/>
</dbReference>
<dbReference type="InterPro" id="IPR024970">
    <property type="entry name" value="Maelstrom"/>
</dbReference>
<evidence type="ECO:0000313" key="15">
    <source>
        <dbReference type="Proteomes" id="UP001562425"/>
    </source>
</evidence>
<evidence type="ECO:0000256" key="9">
    <source>
        <dbReference type="ARBA" id="ARBA00023242"/>
    </source>
</evidence>
<dbReference type="AlphaFoldDB" id="A0ABD1DVE6"/>
<dbReference type="InterPro" id="IPR036910">
    <property type="entry name" value="HMG_box_dom_sf"/>
</dbReference>
<dbReference type="Pfam" id="PF09011">
    <property type="entry name" value="HMG_box_2"/>
    <property type="match status" value="1"/>
</dbReference>
<feature type="region of interest" description="Disordered" evidence="12">
    <location>
        <begin position="368"/>
        <end position="397"/>
    </location>
</feature>
<name>A0ABD1DVE6_CULPP</name>
<dbReference type="EMBL" id="JBEHCU010001995">
    <property type="protein sequence ID" value="KAL1403145.1"/>
    <property type="molecule type" value="Genomic_DNA"/>
</dbReference>
<organism evidence="14 15">
    <name type="scientific">Culex pipiens pipiens</name>
    <name type="common">Northern house mosquito</name>
    <dbReference type="NCBI Taxonomy" id="38569"/>
    <lineage>
        <taxon>Eukaryota</taxon>
        <taxon>Metazoa</taxon>
        <taxon>Ecdysozoa</taxon>
        <taxon>Arthropoda</taxon>
        <taxon>Hexapoda</taxon>
        <taxon>Insecta</taxon>
        <taxon>Pterygota</taxon>
        <taxon>Neoptera</taxon>
        <taxon>Endopterygota</taxon>
        <taxon>Diptera</taxon>
        <taxon>Nematocera</taxon>
        <taxon>Culicoidea</taxon>
        <taxon>Culicidae</taxon>
        <taxon>Culicinae</taxon>
        <taxon>Culicini</taxon>
        <taxon>Culex</taxon>
        <taxon>Culex</taxon>
    </lineage>
</organism>
<feature type="region of interest" description="Disordered" evidence="12">
    <location>
        <begin position="446"/>
        <end position="472"/>
    </location>
</feature>
<gene>
    <name evidence="14" type="ORF">pipiens_005786</name>
</gene>
<feature type="DNA-binding region" description="HMG box" evidence="11">
    <location>
        <begin position="16"/>
        <end position="72"/>
    </location>
</feature>
<comment type="similarity">
    <text evidence="3">Belongs to the maelstrom family.</text>
</comment>
<dbReference type="SUPFAM" id="SSF47095">
    <property type="entry name" value="HMG-box"/>
    <property type="match status" value="1"/>
</dbReference>
<evidence type="ECO:0000256" key="6">
    <source>
        <dbReference type="ARBA" id="ARBA00022782"/>
    </source>
</evidence>
<comment type="subcellular location">
    <subcellularLocation>
        <location evidence="2">Cytoplasm</location>
    </subcellularLocation>
    <subcellularLocation>
        <location evidence="1">Nucleus</location>
    </subcellularLocation>
</comment>
<keyword evidence="4" id="KW-0217">Developmental protein</keyword>
<dbReference type="GO" id="GO:0005737">
    <property type="term" value="C:cytoplasm"/>
    <property type="evidence" value="ECO:0007669"/>
    <property type="project" value="UniProtKB-SubCell"/>
</dbReference>
<accession>A0ABD1DVE6</accession>
<evidence type="ECO:0000256" key="1">
    <source>
        <dbReference type="ARBA" id="ARBA00004123"/>
    </source>
</evidence>
<feature type="region of interest" description="Disordered" evidence="12">
    <location>
        <begin position="57"/>
        <end position="78"/>
    </location>
</feature>
<dbReference type="GO" id="GO:0031047">
    <property type="term" value="P:regulatory ncRNA-mediated gene silencing"/>
    <property type="evidence" value="ECO:0007669"/>
    <property type="project" value="UniProtKB-KW"/>
</dbReference>
<evidence type="ECO:0000256" key="10">
    <source>
        <dbReference type="ARBA" id="ARBA00023254"/>
    </source>
</evidence>